<dbReference type="Proteomes" id="UP000187429">
    <property type="component" value="Unassembled WGS sequence"/>
</dbReference>
<organism evidence="2 3">
    <name type="scientific">Smittium culicis</name>
    <dbReference type="NCBI Taxonomy" id="133412"/>
    <lineage>
        <taxon>Eukaryota</taxon>
        <taxon>Fungi</taxon>
        <taxon>Fungi incertae sedis</taxon>
        <taxon>Zoopagomycota</taxon>
        <taxon>Kickxellomycotina</taxon>
        <taxon>Harpellomycetes</taxon>
        <taxon>Harpellales</taxon>
        <taxon>Legeriomycetaceae</taxon>
        <taxon>Smittium</taxon>
    </lineage>
</organism>
<evidence type="ECO:0000313" key="2">
    <source>
        <dbReference type="EMBL" id="OMJ16554.1"/>
    </source>
</evidence>
<dbReference type="AlphaFoldDB" id="A0A1R1XPI8"/>
<evidence type="ECO:0000313" key="3">
    <source>
        <dbReference type="Proteomes" id="UP000187429"/>
    </source>
</evidence>
<comment type="caution">
    <text evidence="2">The sequence shown here is derived from an EMBL/GenBank/DDBJ whole genome shotgun (WGS) entry which is preliminary data.</text>
</comment>
<protein>
    <submittedName>
        <fullName evidence="2">Uncharacterized protein</fullName>
    </submittedName>
</protein>
<name>A0A1R1XPI8_9FUNG</name>
<sequence length="92" mass="10956">MEWDDGKENDFIDIEDDDEIDNNDHDSNLDQDSNLRSRISKNLNEETRIKKEPKWFQSSKAMNSGDILFDHMIDTVMDINQLCNLLEFSRRF</sequence>
<evidence type="ECO:0000256" key="1">
    <source>
        <dbReference type="SAM" id="MobiDB-lite"/>
    </source>
</evidence>
<keyword evidence="3" id="KW-1185">Reference proteome</keyword>
<feature type="compositionally biased region" description="Basic and acidic residues" evidence="1">
    <location>
        <begin position="1"/>
        <end position="10"/>
    </location>
</feature>
<feature type="region of interest" description="Disordered" evidence="1">
    <location>
        <begin position="1"/>
        <end position="37"/>
    </location>
</feature>
<dbReference type="EMBL" id="LSSM01003860">
    <property type="protein sequence ID" value="OMJ16554.1"/>
    <property type="molecule type" value="Genomic_DNA"/>
</dbReference>
<reference evidence="3" key="1">
    <citation type="submission" date="2017-01" db="EMBL/GenBank/DDBJ databases">
        <authorList>
            <person name="Wang Y."/>
            <person name="White M."/>
            <person name="Kvist S."/>
            <person name="Moncalvo J.-M."/>
        </authorList>
    </citation>
    <scope>NUCLEOTIDE SEQUENCE [LARGE SCALE GENOMIC DNA]</scope>
    <source>
        <strain evidence="3">ID-206-W2</strain>
    </source>
</reference>
<feature type="compositionally biased region" description="Acidic residues" evidence="1">
    <location>
        <begin position="11"/>
        <end position="21"/>
    </location>
</feature>
<gene>
    <name evidence="2" type="ORF">AYI69_g7796</name>
</gene>
<accession>A0A1R1XPI8</accession>
<proteinExistence type="predicted"/>